<dbReference type="EMBL" id="FR824089">
    <property type="protein sequence ID" value="CCA18086.1"/>
    <property type="molecule type" value="Genomic_DNA"/>
</dbReference>
<dbReference type="HOGENOM" id="CLU_1398626_0_0_1"/>
<dbReference type="SUPFAM" id="SSF56219">
    <property type="entry name" value="DNase I-like"/>
    <property type="match status" value="1"/>
</dbReference>
<dbReference type="Gene3D" id="3.60.10.10">
    <property type="entry name" value="Endonuclease/exonuclease/phosphatase"/>
    <property type="match status" value="1"/>
</dbReference>
<evidence type="ECO:0000313" key="1">
    <source>
        <dbReference type="EMBL" id="CCA18086.1"/>
    </source>
</evidence>
<sequence length="195" mass="22540">MTIVRKDFPGFRSAEAVPTMTVQDRYLVVRLVVHGAAVYIHNVYALVEPMERKPFFDNLPTGSFEANASHIVCGDLNTTLCPSLNCSSGFYRHEPSRLACLEWLSNLGVIDAWRQQHPEERVFTGPQPRRNRLDYIVLSETYSVRFLRIPVMHLFLTHGIIWNTSSSSRFRLNFRVMDTGNVLSRYSTIQYLKQR</sequence>
<organism evidence="1">
    <name type="scientific">Albugo laibachii Nc14</name>
    <dbReference type="NCBI Taxonomy" id="890382"/>
    <lineage>
        <taxon>Eukaryota</taxon>
        <taxon>Sar</taxon>
        <taxon>Stramenopiles</taxon>
        <taxon>Oomycota</taxon>
        <taxon>Peronosporomycetes</taxon>
        <taxon>Albuginales</taxon>
        <taxon>Albuginaceae</taxon>
        <taxon>Albugo</taxon>
    </lineage>
</organism>
<name>F0WAB6_9STRA</name>
<dbReference type="AlphaFoldDB" id="F0WAB6"/>
<proteinExistence type="predicted"/>
<protein>
    <submittedName>
        <fullName evidence="1">AlNc14C44G3645 protein</fullName>
    </submittedName>
</protein>
<reference evidence="1" key="2">
    <citation type="submission" date="2011-02" db="EMBL/GenBank/DDBJ databases">
        <authorList>
            <person name="MacLean D."/>
        </authorList>
    </citation>
    <scope>NUCLEOTIDE SEQUENCE</scope>
</reference>
<accession>F0WAB6</accession>
<dbReference type="InterPro" id="IPR036691">
    <property type="entry name" value="Endo/exonu/phosph_ase_sf"/>
</dbReference>
<reference evidence="1" key="1">
    <citation type="journal article" date="2011" name="PLoS Biol.">
        <title>Gene gain and loss during evolution of obligate parasitism in the white rust pathogen of Arabidopsis thaliana.</title>
        <authorList>
            <person name="Kemen E."/>
            <person name="Gardiner A."/>
            <person name="Schultz-Larsen T."/>
            <person name="Kemen A.C."/>
            <person name="Balmuth A.L."/>
            <person name="Robert-Seilaniantz A."/>
            <person name="Bailey K."/>
            <person name="Holub E."/>
            <person name="Studholme D.J."/>
            <person name="Maclean D."/>
            <person name="Jones J.D."/>
        </authorList>
    </citation>
    <scope>NUCLEOTIDE SEQUENCE</scope>
</reference>
<gene>
    <name evidence="1" type="primary">AlNc14C44G3645</name>
    <name evidence="1" type="ORF">ALNC14_042290</name>
</gene>